<dbReference type="EMBL" id="BAAFGZ010000039">
    <property type="protein sequence ID" value="GAB0133292.1"/>
    <property type="molecule type" value="Genomic_DNA"/>
</dbReference>
<dbReference type="SUPFAM" id="SSF51338">
    <property type="entry name" value="Composite domain of metallo-dependent hydrolases"/>
    <property type="match status" value="1"/>
</dbReference>
<accession>A0ABQ0CIM2</accession>
<feature type="domain" description="Amidohydrolase 3" evidence="1">
    <location>
        <begin position="112"/>
        <end position="602"/>
    </location>
</feature>
<dbReference type="CDD" id="cd01300">
    <property type="entry name" value="YtcJ_like"/>
    <property type="match status" value="1"/>
</dbReference>
<dbReference type="PANTHER" id="PTHR22642:SF2">
    <property type="entry name" value="PROTEIN LONG AFTER FAR-RED 3"/>
    <property type="match status" value="1"/>
</dbReference>
<evidence type="ECO:0000259" key="1">
    <source>
        <dbReference type="Pfam" id="PF07969"/>
    </source>
</evidence>
<sequence length="608" mass="66954">MFLAPLLRWGSFLSIALAVATAFALSVLSARPEPLGFFTSSSLGSVANASTYCYRGVRTHDHDNPSAQCFTVVNGTFARVWSDANIEETAESSSSSCDGAKTKTETKTELLDGYVIPGLWDGHAHLMAWGEFLHSVDLFAAQNMTEVRSRLRAHLRRNPDAGTRDSWLRGAGWDQDLYGRMPTAGDIDEDPALRGIFMMLDRNDGHCVWVSRPVLDMLPRNMTETPGGQIIREPGPGVFCDDAMDPVTALRPKTSDETRTRLVRDAMRDLNSVGLVGVHDASTPPADVALYNKLADGEDWTVRVYGMLECDARNSYCPGNATRIARSDSRFWLQSVKLFADGALGSWGSAMLEPYADKANSSGTLLINSTAMANLTKTWAQAGFQVNVHAIGDRANRHVIDAFVAALVHVCPEAAPDNYEALRICQVKHRFRIEHAQIVHPDDQARMHNIGIIPSVQPTHPTDDMRFAQLRLGPERTAHRAYRMRSYINIAPLLGSDFPVEPPNPFHGIYAAVTRKNPATGLGFNGSADGWHTDEALTFDEAIWGFTGATAYGAFLDGRAGLIRDGAFADWVVLDRPIEDIPIEDLRTLKVRETWVAGKRVYAREKPT</sequence>
<comment type="caution">
    <text evidence="2">The sequence shown here is derived from an EMBL/GenBank/DDBJ whole genome shotgun (WGS) entry which is preliminary data.</text>
</comment>
<gene>
    <name evidence="2" type="primary">g1704</name>
    <name evidence="2" type="ORF">EsDP_00001704</name>
</gene>
<proteinExistence type="predicted"/>
<dbReference type="InterPro" id="IPR011059">
    <property type="entry name" value="Metal-dep_hydrolase_composite"/>
</dbReference>
<reference evidence="3" key="1">
    <citation type="submission" date="2024-06" db="EMBL/GenBank/DDBJ databases">
        <title>Draft Genome Sequences of Epichloe bromicola Strains Isolated from Elymus ciliaris.</title>
        <authorList>
            <consortium name="Epichloe bromicola genome sequencing consortium"/>
            <person name="Miura A."/>
            <person name="Imano S."/>
            <person name="Ashida A."/>
            <person name="Sato I."/>
            <person name="Chiba S."/>
            <person name="Tanaka A."/>
            <person name="Camagna M."/>
            <person name="Takemoto D."/>
        </authorList>
    </citation>
    <scope>NUCLEOTIDE SEQUENCE [LARGE SCALE GENOMIC DNA]</scope>
    <source>
        <strain evidence="3">DP</strain>
    </source>
</reference>
<dbReference type="Gene3D" id="2.30.40.10">
    <property type="entry name" value="Urease, subunit C, domain 1"/>
    <property type="match status" value="1"/>
</dbReference>
<dbReference type="InterPro" id="IPR013108">
    <property type="entry name" value="Amidohydro_3"/>
</dbReference>
<name>A0ABQ0CIM2_9HYPO</name>
<dbReference type="PANTHER" id="PTHR22642">
    <property type="entry name" value="IMIDAZOLONEPROPIONASE"/>
    <property type="match status" value="1"/>
</dbReference>
<dbReference type="Gene3D" id="3.10.310.70">
    <property type="match status" value="1"/>
</dbReference>
<protein>
    <recommendedName>
        <fullName evidence="1">Amidohydrolase 3 domain-containing protein</fullName>
    </recommendedName>
</protein>
<keyword evidence="3" id="KW-1185">Reference proteome</keyword>
<evidence type="ECO:0000313" key="2">
    <source>
        <dbReference type="EMBL" id="GAB0133292.1"/>
    </source>
</evidence>
<dbReference type="InterPro" id="IPR032466">
    <property type="entry name" value="Metal_Hydrolase"/>
</dbReference>
<dbReference type="Pfam" id="PF07969">
    <property type="entry name" value="Amidohydro_3"/>
    <property type="match status" value="1"/>
</dbReference>
<dbReference type="Proteomes" id="UP001562357">
    <property type="component" value="Unassembled WGS sequence"/>
</dbReference>
<dbReference type="SUPFAM" id="SSF51556">
    <property type="entry name" value="Metallo-dependent hydrolases"/>
    <property type="match status" value="1"/>
</dbReference>
<organism evidence="2 3">
    <name type="scientific">Epichloe bromicola</name>
    <dbReference type="NCBI Taxonomy" id="79588"/>
    <lineage>
        <taxon>Eukaryota</taxon>
        <taxon>Fungi</taxon>
        <taxon>Dikarya</taxon>
        <taxon>Ascomycota</taxon>
        <taxon>Pezizomycotina</taxon>
        <taxon>Sordariomycetes</taxon>
        <taxon>Hypocreomycetidae</taxon>
        <taxon>Hypocreales</taxon>
        <taxon>Clavicipitaceae</taxon>
        <taxon>Epichloe</taxon>
    </lineage>
</organism>
<dbReference type="InterPro" id="IPR033932">
    <property type="entry name" value="YtcJ-like"/>
</dbReference>
<dbReference type="Gene3D" id="3.20.20.140">
    <property type="entry name" value="Metal-dependent hydrolases"/>
    <property type="match status" value="1"/>
</dbReference>
<evidence type="ECO:0000313" key="3">
    <source>
        <dbReference type="Proteomes" id="UP001562357"/>
    </source>
</evidence>